<evidence type="ECO:0000313" key="3">
    <source>
        <dbReference type="Proteomes" id="UP000006727"/>
    </source>
</evidence>
<evidence type="ECO:0000313" key="1">
    <source>
        <dbReference type="EMBL" id="PNR42709.1"/>
    </source>
</evidence>
<organism evidence="1">
    <name type="scientific">Physcomitrium patens</name>
    <name type="common">Spreading-leaved earth moss</name>
    <name type="synonym">Physcomitrella patens</name>
    <dbReference type="NCBI Taxonomy" id="3218"/>
    <lineage>
        <taxon>Eukaryota</taxon>
        <taxon>Viridiplantae</taxon>
        <taxon>Streptophyta</taxon>
        <taxon>Embryophyta</taxon>
        <taxon>Bryophyta</taxon>
        <taxon>Bryophytina</taxon>
        <taxon>Bryopsida</taxon>
        <taxon>Funariidae</taxon>
        <taxon>Funariales</taxon>
        <taxon>Funariaceae</taxon>
        <taxon>Physcomitrium</taxon>
    </lineage>
</organism>
<accession>A0A2K1JMD9</accession>
<name>A0A2K1JMD9_PHYPA</name>
<dbReference type="Proteomes" id="UP000006727">
    <property type="component" value="Chromosome 13"/>
</dbReference>
<dbReference type="EnsemblPlants" id="Pp3c13_18270V3.1">
    <property type="protein sequence ID" value="PAC:32930697.CDS.1"/>
    <property type="gene ID" value="Pp3c13_18270"/>
</dbReference>
<dbReference type="InParanoid" id="A0A2K1JMD9"/>
<protein>
    <submittedName>
        <fullName evidence="1 2">Uncharacterized protein</fullName>
    </submittedName>
</protein>
<reference evidence="2" key="3">
    <citation type="submission" date="2020-12" db="UniProtKB">
        <authorList>
            <consortium name="EnsemblPlants"/>
        </authorList>
    </citation>
    <scope>IDENTIFICATION</scope>
</reference>
<keyword evidence="3" id="KW-1185">Reference proteome</keyword>
<dbReference type="EMBL" id="ABEU02000013">
    <property type="protein sequence ID" value="PNR42709.1"/>
    <property type="molecule type" value="Genomic_DNA"/>
</dbReference>
<dbReference type="Gramene" id="Pp3c13_18270V3.1">
    <property type="protein sequence ID" value="PAC:32930697.CDS.1"/>
    <property type="gene ID" value="Pp3c13_18270"/>
</dbReference>
<proteinExistence type="predicted"/>
<dbReference type="AlphaFoldDB" id="A0A2K1JMD9"/>
<sequence>MLKTWHEKSSQKLYYNSTLNCHLRNSTIAKPTCNVDLQCISTSGRGRAVGTIRHMDKQASFAWCYSVKP</sequence>
<reference evidence="1 3" key="1">
    <citation type="journal article" date="2008" name="Science">
        <title>The Physcomitrella genome reveals evolutionary insights into the conquest of land by plants.</title>
        <authorList>
            <person name="Rensing S."/>
            <person name="Lang D."/>
            <person name="Zimmer A."/>
            <person name="Terry A."/>
            <person name="Salamov A."/>
            <person name="Shapiro H."/>
            <person name="Nishiyama T."/>
            <person name="Perroud P.-F."/>
            <person name="Lindquist E."/>
            <person name="Kamisugi Y."/>
            <person name="Tanahashi T."/>
            <person name="Sakakibara K."/>
            <person name="Fujita T."/>
            <person name="Oishi K."/>
            <person name="Shin-I T."/>
            <person name="Kuroki Y."/>
            <person name="Toyoda A."/>
            <person name="Suzuki Y."/>
            <person name="Hashimoto A."/>
            <person name="Yamaguchi K."/>
            <person name="Sugano A."/>
            <person name="Kohara Y."/>
            <person name="Fujiyama A."/>
            <person name="Anterola A."/>
            <person name="Aoki S."/>
            <person name="Ashton N."/>
            <person name="Barbazuk W.B."/>
            <person name="Barker E."/>
            <person name="Bennetzen J."/>
            <person name="Bezanilla M."/>
            <person name="Blankenship R."/>
            <person name="Cho S.H."/>
            <person name="Dutcher S."/>
            <person name="Estelle M."/>
            <person name="Fawcett J.A."/>
            <person name="Gundlach H."/>
            <person name="Hanada K."/>
            <person name="Heyl A."/>
            <person name="Hicks K.A."/>
            <person name="Hugh J."/>
            <person name="Lohr M."/>
            <person name="Mayer K."/>
            <person name="Melkozernov A."/>
            <person name="Murata T."/>
            <person name="Nelson D."/>
            <person name="Pils B."/>
            <person name="Prigge M."/>
            <person name="Reiss B."/>
            <person name="Renner T."/>
            <person name="Rombauts S."/>
            <person name="Rushton P."/>
            <person name="Sanderfoot A."/>
            <person name="Schween G."/>
            <person name="Shiu S.-H."/>
            <person name="Stueber K."/>
            <person name="Theodoulou F.L."/>
            <person name="Tu H."/>
            <person name="Van de Peer Y."/>
            <person name="Verrier P.J."/>
            <person name="Waters E."/>
            <person name="Wood A."/>
            <person name="Yang L."/>
            <person name="Cove D."/>
            <person name="Cuming A."/>
            <person name="Hasebe M."/>
            <person name="Lucas S."/>
            <person name="Mishler D.B."/>
            <person name="Reski R."/>
            <person name="Grigoriev I."/>
            <person name="Quatrano R.S."/>
            <person name="Boore J.L."/>
        </authorList>
    </citation>
    <scope>NUCLEOTIDE SEQUENCE [LARGE SCALE GENOMIC DNA]</scope>
    <source>
        <strain evidence="2 3">cv. Gransden 2004</strain>
    </source>
</reference>
<gene>
    <name evidence="1" type="ORF">PHYPA_017539</name>
</gene>
<evidence type="ECO:0000313" key="2">
    <source>
        <dbReference type="EnsemblPlants" id="PAC:32930697.CDS.1"/>
    </source>
</evidence>
<reference evidence="1 3" key="2">
    <citation type="journal article" date="2018" name="Plant J.">
        <title>The Physcomitrella patens chromosome-scale assembly reveals moss genome structure and evolution.</title>
        <authorList>
            <person name="Lang D."/>
            <person name="Ullrich K.K."/>
            <person name="Murat F."/>
            <person name="Fuchs J."/>
            <person name="Jenkins J."/>
            <person name="Haas F.B."/>
            <person name="Piednoel M."/>
            <person name="Gundlach H."/>
            <person name="Van Bel M."/>
            <person name="Meyberg R."/>
            <person name="Vives C."/>
            <person name="Morata J."/>
            <person name="Symeonidi A."/>
            <person name="Hiss M."/>
            <person name="Muchero W."/>
            <person name="Kamisugi Y."/>
            <person name="Saleh O."/>
            <person name="Blanc G."/>
            <person name="Decker E.L."/>
            <person name="van Gessel N."/>
            <person name="Grimwood J."/>
            <person name="Hayes R.D."/>
            <person name="Graham S.W."/>
            <person name="Gunter L.E."/>
            <person name="McDaniel S.F."/>
            <person name="Hoernstein S.N.W."/>
            <person name="Larsson A."/>
            <person name="Li F.W."/>
            <person name="Perroud P.F."/>
            <person name="Phillips J."/>
            <person name="Ranjan P."/>
            <person name="Rokshar D.S."/>
            <person name="Rothfels C.J."/>
            <person name="Schneider L."/>
            <person name="Shu S."/>
            <person name="Stevenson D.W."/>
            <person name="Thummler F."/>
            <person name="Tillich M."/>
            <person name="Villarreal Aguilar J.C."/>
            <person name="Widiez T."/>
            <person name="Wong G.K."/>
            <person name="Wymore A."/>
            <person name="Zhang Y."/>
            <person name="Zimmer A.D."/>
            <person name="Quatrano R.S."/>
            <person name="Mayer K.F.X."/>
            <person name="Goodstein D."/>
            <person name="Casacuberta J.M."/>
            <person name="Vandepoele K."/>
            <person name="Reski R."/>
            <person name="Cuming A.C."/>
            <person name="Tuskan G.A."/>
            <person name="Maumus F."/>
            <person name="Salse J."/>
            <person name="Schmutz J."/>
            <person name="Rensing S.A."/>
        </authorList>
    </citation>
    <scope>NUCLEOTIDE SEQUENCE [LARGE SCALE GENOMIC DNA]</scope>
    <source>
        <strain evidence="2 3">cv. Gransden 2004</strain>
    </source>
</reference>